<keyword evidence="2" id="KW-1185">Reference proteome</keyword>
<gene>
    <name evidence="1" type="ORF">K7X08_006184</name>
</gene>
<dbReference type="Proteomes" id="UP001152561">
    <property type="component" value="Unassembled WGS sequence"/>
</dbReference>
<reference evidence="2" key="1">
    <citation type="journal article" date="2023" name="Proc. Natl. Acad. Sci. U.S.A.">
        <title>Genomic and structural basis for evolution of tropane alkaloid biosynthesis.</title>
        <authorList>
            <person name="Wanga Y.-J."/>
            <person name="Taina T."/>
            <person name="Yua J.-Y."/>
            <person name="Lia J."/>
            <person name="Xua B."/>
            <person name="Chenc J."/>
            <person name="D'Auriad J.C."/>
            <person name="Huanga J.-P."/>
            <person name="Huanga S.-X."/>
        </authorList>
    </citation>
    <scope>NUCLEOTIDE SEQUENCE [LARGE SCALE GENOMIC DNA]</scope>
    <source>
        <strain evidence="2">cv. KIB-2019</strain>
    </source>
</reference>
<dbReference type="EMBL" id="JAJAGQ010000002">
    <property type="protein sequence ID" value="KAJ8569607.1"/>
    <property type="molecule type" value="Genomic_DNA"/>
</dbReference>
<comment type="caution">
    <text evidence="1">The sequence shown here is derived from an EMBL/GenBank/DDBJ whole genome shotgun (WGS) entry which is preliminary data.</text>
</comment>
<dbReference type="AlphaFoldDB" id="A0A9Q1RNM9"/>
<proteinExistence type="predicted"/>
<evidence type="ECO:0000313" key="1">
    <source>
        <dbReference type="EMBL" id="KAJ8569607.1"/>
    </source>
</evidence>
<evidence type="ECO:0000313" key="2">
    <source>
        <dbReference type="Proteomes" id="UP001152561"/>
    </source>
</evidence>
<protein>
    <submittedName>
        <fullName evidence="1">Uncharacterized protein</fullName>
    </submittedName>
</protein>
<sequence>MKRTYNRGFKIHFRMGCCQRKKVSISTTHGYLRGPPLCTISGLKIVGEKTRGTPSGKHGMVRDFGYEEDKIRDAGEYIQEWNNHLIWGSGNIAKDRLRLGCNEDYKDWLRADLQGIVTPRINRYYHVQDIESKVEIKAYLI</sequence>
<accession>A0A9Q1RNM9</accession>
<name>A0A9Q1RNM9_9SOLA</name>
<organism evidence="1 2">
    <name type="scientific">Anisodus acutangulus</name>
    <dbReference type="NCBI Taxonomy" id="402998"/>
    <lineage>
        <taxon>Eukaryota</taxon>
        <taxon>Viridiplantae</taxon>
        <taxon>Streptophyta</taxon>
        <taxon>Embryophyta</taxon>
        <taxon>Tracheophyta</taxon>
        <taxon>Spermatophyta</taxon>
        <taxon>Magnoliopsida</taxon>
        <taxon>eudicotyledons</taxon>
        <taxon>Gunneridae</taxon>
        <taxon>Pentapetalae</taxon>
        <taxon>asterids</taxon>
        <taxon>lamiids</taxon>
        <taxon>Solanales</taxon>
        <taxon>Solanaceae</taxon>
        <taxon>Solanoideae</taxon>
        <taxon>Hyoscyameae</taxon>
        <taxon>Anisodus</taxon>
    </lineage>
</organism>